<dbReference type="EMBL" id="CP022572">
    <property type="protein sequence ID" value="AZU62556.1"/>
    <property type="molecule type" value="Genomic_DNA"/>
</dbReference>
<dbReference type="AlphaFoldDB" id="A0A3T0HZJ5"/>
<dbReference type="OrthoDB" id="3692101at2"/>
<keyword evidence="2" id="KW-1185">Reference proteome</keyword>
<dbReference type="Proteomes" id="UP000282892">
    <property type="component" value="Chromosome"/>
</dbReference>
<accession>A0A3T0HZJ5</accession>
<dbReference type="RefSeq" id="WP_127487294.1">
    <property type="nucleotide sequence ID" value="NZ_CP022572.1"/>
</dbReference>
<proteinExistence type="predicted"/>
<name>A0A3T0HZJ5_9BACI</name>
<protein>
    <submittedName>
        <fullName evidence="1">Uncharacterized protein</fullName>
    </submittedName>
</protein>
<organism evidence="1 2">
    <name type="scientific">Neobacillus mesonae</name>
    <dbReference type="NCBI Taxonomy" id="1193713"/>
    <lineage>
        <taxon>Bacteria</taxon>
        <taxon>Bacillati</taxon>
        <taxon>Bacillota</taxon>
        <taxon>Bacilli</taxon>
        <taxon>Bacillales</taxon>
        <taxon>Bacillaceae</taxon>
        <taxon>Neobacillus</taxon>
    </lineage>
</organism>
<dbReference type="KEGG" id="nmk:CHR53_15465"/>
<reference evidence="1 2" key="1">
    <citation type="submission" date="2017-07" db="EMBL/GenBank/DDBJ databases">
        <title>The complete genome sequence of Bacillus mesonae strain H20-5, an efficient strain improving plant abiotic stress resistance.</title>
        <authorList>
            <person name="Kim S.Y."/>
            <person name="Song H."/>
            <person name="Sang M.K."/>
            <person name="Weon H.-Y."/>
            <person name="Song J."/>
        </authorList>
    </citation>
    <scope>NUCLEOTIDE SEQUENCE [LARGE SCALE GENOMIC DNA]</scope>
    <source>
        <strain evidence="1 2">H20-5</strain>
    </source>
</reference>
<evidence type="ECO:0000313" key="2">
    <source>
        <dbReference type="Proteomes" id="UP000282892"/>
    </source>
</evidence>
<sequence>MPNQSEAIIEAFKSLGGEREILEVRTWVDNRYGPKWKDFSTMMADMVPIELGGNHSSTIPEWSRVLERVARGKYKLIDSIEQDT</sequence>
<evidence type="ECO:0000313" key="1">
    <source>
        <dbReference type="EMBL" id="AZU62556.1"/>
    </source>
</evidence>
<gene>
    <name evidence="1" type="ORF">CHR53_15465</name>
</gene>